<dbReference type="InterPro" id="IPR055412">
    <property type="entry name" value="UVB_sens_C"/>
</dbReference>
<feature type="domain" description="Root UVB sensitive protein C-terminal" evidence="8">
    <location>
        <begin position="295"/>
        <end position="442"/>
    </location>
</feature>
<organism evidence="9 10">
    <name type="scientific">Sphagnum troendelagicum</name>
    <dbReference type="NCBI Taxonomy" id="128251"/>
    <lineage>
        <taxon>Eukaryota</taxon>
        <taxon>Viridiplantae</taxon>
        <taxon>Streptophyta</taxon>
        <taxon>Embryophyta</taxon>
        <taxon>Bryophyta</taxon>
        <taxon>Sphagnophytina</taxon>
        <taxon>Sphagnopsida</taxon>
        <taxon>Sphagnales</taxon>
        <taxon>Sphagnaceae</taxon>
        <taxon>Sphagnum</taxon>
    </lineage>
</organism>
<accession>A0ABP0U2K6</accession>
<dbReference type="EMBL" id="OZ019910">
    <property type="protein sequence ID" value="CAK9211270.1"/>
    <property type="molecule type" value="Genomic_DNA"/>
</dbReference>
<keyword evidence="4 6" id="KW-1133">Transmembrane helix</keyword>
<evidence type="ECO:0000259" key="8">
    <source>
        <dbReference type="Pfam" id="PF24160"/>
    </source>
</evidence>
<evidence type="ECO:0000256" key="6">
    <source>
        <dbReference type="SAM" id="Phobius"/>
    </source>
</evidence>
<comment type="similarity">
    <text evidence="2">Belongs to the RUS1 family.</text>
</comment>
<protein>
    <submittedName>
        <fullName evidence="9">Uncharacterized protein</fullName>
    </submittedName>
</protein>
<gene>
    <name evidence="9" type="ORF">CSSPTR1EN2_LOCUS10575</name>
</gene>
<dbReference type="PANTHER" id="PTHR12770:SF31">
    <property type="entry name" value="RUS FAMILY MEMBER 1"/>
    <property type="match status" value="1"/>
</dbReference>
<keyword evidence="3 6" id="KW-0812">Transmembrane</keyword>
<dbReference type="InterPro" id="IPR054549">
    <property type="entry name" value="UVB_sens_RUS_dom"/>
</dbReference>
<dbReference type="Pfam" id="PF24160">
    <property type="entry name" value="UVB_sens_C"/>
    <property type="match status" value="1"/>
</dbReference>
<dbReference type="PANTHER" id="PTHR12770">
    <property type="entry name" value="RUS1 FAMILY PROTEIN C16ORF58"/>
    <property type="match status" value="1"/>
</dbReference>
<dbReference type="Pfam" id="PF04884">
    <property type="entry name" value="UVB_sens_prot"/>
    <property type="match status" value="1"/>
</dbReference>
<evidence type="ECO:0000256" key="1">
    <source>
        <dbReference type="ARBA" id="ARBA00004370"/>
    </source>
</evidence>
<evidence type="ECO:0000256" key="4">
    <source>
        <dbReference type="ARBA" id="ARBA00022989"/>
    </source>
</evidence>
<feature type="domain" description="Protein root UVB sensitive/RUS" evidence="7">
    <location>
        <begin position="54"/>
        <end position="290"/>
    </location>
</feature>
<evidence type="ECO:0000256" key="5">
    <source>
        <dbReference type="ARBA" id="ARBA00023136"/>
    </source>
</evidence>
<dbReference type="InterPro" id="IPR006968">
    <property type="entry name" value="RUS_fam"/>
</dbReference>
<dbReference type="Proteomes" id="UP001497512">
    <property type="component" value="Chromosome 18"/>
</dbReference>
<keyword evidence="10" id="KW-1185">Reference proteome</keyword>
<evidence type="ECO:0000256" key="2">
    <source>
        <dbReference type="ARBA" id="ARBA00007558"/>
    </source>
</evidence>
<keyword evidence="5 6" id="KW-0472">Membrane</keyword>
<evidence type="ECO:0000313" key="10">
    <source>
        <dbReference type="Proteomes" id="UP001497512"/>
    </source>
</evidence>
<evidence type="ECO:0000256" key="3">
    <source>
        <dbReference type="ARBA" id="ARBA00022692"/>
    </source>
</evidence>
<proteinExistence type="inferred from homology"/>
<name>A0ABP0U2K6_9BRYO</name>
<evidence type="ECO:0000259" key="7">
    <source>
        <dbReference type="Pfam" id="PF04884"/>
    </source>
</evidence>
<comment type="subcellular location">
    <subcellularLocation>
        <location evidence="1">Membrane</location>
    </subcellularLocation>
</comment>
<feature type="transmembrane region" description="Helical" evidence="6">
    <location>
        <begin position="247"/>
        <end position="265"/>
    </location>
</feature>
<reference evidence="9" key="1">
    <citation type="submission" date="2024-02" db="EMBL/GenBank/DDBJ databases">
        <authorList>
            <consortium name="ELIXIR-Norway"/>
            <consortium name="Elixir Norway"/>
        </authorList>
    </citation>
    <scope>NUCLEOTIDE SEQUENCE</scope>
</reference>
<evidence type="ECO:0000313" key="9">
    <source>
        <dbReference type="EMBL" id="CAK9211270.1"/>
    </source>
</evidence>
<sequence length="449" mass="49092">MSSNATAEAMADDTDSHPTVLLQEYTTARAIPVRTALLVQDASIVRLIREERGRSQAVWNSLVSAFLPEGYPNSVTPDYLPFQMWDTLQGLSTYIRSMLSTQALLGGIGVGETTATVVGATFQWFLRDFTGMLGSILFTLQQGSNLDSSAKQWRLAADLMNDMGMLMDLISPLFPRAFVTLLCLGSLARSVTGVASGATRAALTQHFALRKNAADVSAKEGSQETAATLVGMSMGIVVARLTSGNPVALWVSFLLLTAFHMYANYRAVKSLCLTSLNAERTSILLRAFVSGGKVPNPRQVASQEHVLPQFSTFPWLKGPRLQITLNFGAQISALKLANGWGSFPDLLGQFGKEQYLVTCEGQKIHVVLHKQATTQDCVRAYVHALYLSELLGSRSTTDVTAAEAESLSWMKQHFPAFLASLESSGWATDRILVLTKEWRAEWQQQSKLE</sequence>